<dbReference type="InterPro" id="IPR026029">
    <property type="entry name" value="MLI_dom"/>
</dbReference>
<sequence length="106" mass="11928">MLFLVKSELTQLPPFPPQQVKEIMVEGWEKVINYQKQGKILAQGMFAGRKGGCVIWDVESVEELHILISQSPIFPFLETEITPLISIENALESVKSALEAKQTSKE</sequence>
<evidence type="ECO:0000313" key="3">
    <source>
        <dbReference type="Proteomes" id="UP001176021"/>
    </source>
</evidence>
<dbReference type="InterPro" id="IPR011008">
    <property type="entry name" value="Dimeric_a/b-barrel"/>
</dbReference>
<evidence type="ECO:0000259" key="1">
    <source>
        <dbReference type="Pfam" id="PF02426"/>
    </source>
</evidence>
<dbReference type="Gene3D" id="3.30.70.1060">
    <property type="entry name" value="Dimeric alpha+beta barrel"/>
    <property type="match status" value="1"/>
</dbReference>
<proteinExistence type="predicted"/>
<organism evidence="2 3">
    <name type="scientific">Desulfosporosinus nitroreducens</name>
    <dbReference type="NCBI Taxonomy" id="2018668"/>
    <lineage>
        <taxon>Bacteria</taxon>
        <taxon>Bacillati</taxon>
        <taxon>Bacillota</taxon>
        <taxon>Clostridia</taxon>
        <taxon>Eubacteriales</taxon>
        <taxon>Desulfitobacteriaceae</taxon>
        <taxon>Desulfosporosinus</taxon>
    </lineage>
</organism>
<accession>A0ABT8QSY8</accession>
<dbReference type="SUPFAM" id="SSF54909">
    <property type="entry name" value="Dimeric alpha+beta barrel"/>
    <property type="match status" value="1"/>
</dbReference>
<dbReference type="RefSeq" id="WP_252468124.1">
    <property type="nucleotide sequence ID" value="NZ_JAMHFY010000004.1"/>
</dbReference>
<comment type="caution">
    <text evidence="2">The sequence shown here is derived from an EMBL/GenBank/DDBJ whole genome shotgun (WGS) entry which is preliminary data.</text>
</comment>
<evidence type="ECO:0000313" key="2">
    <source>
        <dbReference type="EMBL" id="MDO0824437.1"/>
    </source>
</evidence>
<reference evidence="2" key="1">
    <citation type="submission" date="2022-05" db="EMBL/GenBank/DDBJ databases">
        <title>Expanded diversity of anoxic marine methylotrophy in a Black Sea sulfate reducing microorganism.</title>
        <authorList>
            <person name="Fischer P.Q."/>
            <person name="Stams A.J.M."/>
            <person name="Villanueva L."/>
            <person name="Sousa D.Z."/>
        </authorList>
    </citation>
    <scope>NUCLEOTIDE SEQUENCE</scope>
    <source>
        <strain evidence="2">P130</strain>
    </source>
</reference>
<dbReference type="Proteomes" id="UP001176021">
    <property type="component" value="Unassembled WGS sequence"/>
</dbReference>
<gene>
    <name evidence="2" type="ORF">M8H41_16480</name>
</gene>
<name>A0ABT8QSY8_9FIRM</name>
<keyword evidence="3" id="KW-1185">Reference proteome</keyword>
<dbReference type="EMBL" id="JAMJEV010000014">
    <property type="protein sequence ID" value="MDO0824437.1"/>
    <property type="molecule type" value="Genomic_DNA"/>
</dbReference>
<feature type="domain" description="Muconolactone isomerase" evidence="1">
    <location>
        <begin position="1"/>
        <end position="85"/>
    </location>
</feature>
<protein>
    <submittedName>
        <fullName evidence="2">Muconolactone Delta-isomerase family protein</fullName>
    </submittedName>
</protein>
<dbReference type="Pfam" id="PF02426">
    <property type="entry name" value="MIase"/>
    <property type="match status" value="1"/>
</dbReference>